<dbReference type="InterPro" id="IPR035892">
    <property type="entry name" value="C2_domain_sf"/>
</dbReference>
<evidence type="ECO:0000256" key="2">
    <source>
        <dbReference type="ARBA" id="ARBA00022737"/>
    </source>
</evidence>
<keyword evidence="6" id="KW-1185">Reference proteome</keyword>
<feature type="transmembrane region" description="Helical" evidence="3">
    <location>
        <begin position="6"/>
        <end position="30"/>
    </location>
</feature>
<dbReference type="SMART" id="SM00239">
    <property type="entry name" value="C2"/>
    <property type="match status" value="2"/>
</dbReference>
<organism evidence="5 6">
    <name type="scientific">Podarcis lilfordi</name>
    <name type="common">Lilford's wall lizard</name>
    <dbReference type="NCBI Taxonomy" id="74358"/>
    <lineage>
        <taxon>Eukaryota</taxon>
        <taxon>Metazoa</taxon>
        <taxon>Chordata</taxon>
        <taxon>Craniata</taxon>
        <taxon>Vertebrata</taxon>
        <taxon>Euteleostomi</taxon>
        <taxon>Lepidosauria</taxon>
        <taxon>Squamata</taxon>
        <taxon>Bifurcata</taxon>
        <taxon>Unidentata</taxon>
        <taxon>Episquamata</taxon>
        <taxon>Laterata</taxon>
        <taxon>Lacertibaenia</taxon>
        <taxon>Lacertidae</taxon>
        <taxon>Podarcis</taxon>
    </lineage>
</organism>
<dbReference type="PROSITE" id="PS50004">
    <property type="entry name" value="C2"/>
    <property type="match status" value="2"/>
</dbReference>
<dbReference type="GO" id="GO:0017156">
    <property type="term" value="P:calcium-ion regulated exocytosis"/>
    <property type="evidence" value="ECO:0007669"/>
    <property type="project" value="TreeGrafter"/>
</dbReference>
<dbReference type="PANTHER" id="PTHR10024">
    <property type="entry name" value="SYNAPTOTAGMIN"/>
    <property type="match status" value="1"/>
</dbReference>
<feature type="domain" description="C2" evidence="4">
    <location>
        <begin position="269"/>
        <end position="397"/>
    </location>
</feature>
<dbReference type="PANTHER" id="PTHR10024:SF234">
    <property type="entry name" value="SYNAPTOTAGMIN-15-RELATED"/>
    <property type="match status" value="1"/>
</dbReference>
<keyword evidence="3" id="KW-1133">Transmembrane helix</keyword>
<evidence type="ECO:0000256" key="1">
    <source>
        <dbReference type="ARBA" id="ARBA00006996"/>
    </source>
</evidence>
<evidence type="ECO:0000259" key="4">
    <source>
        <dbReference type="PROSITE" id="PS50004"/>
    </source>
</evidence>
<dbReference type="InterPro" id="IPR047897">
    <property type="entry name" value="Synaptotagmin-15/17_C2A"/>
</dbReference>
<dbReference type="GO" id="GO:0005886">
    <property type="term" value="C:plasma membrane"/>
    <property type="evidence" value="ECO:0007669"/>
    <property type="project" value="TreeGrafter"/>
</dbReference>
<gene>
    <name evidence="5" type="ORF">PODLI_1B006310</name>
</gene>
<dbReference type="EMBL" id="OX395130">
    <property type="protein sequence ID" value="CAI5774434.1"/>
    <property type="molecule type" value="Genomic_DNA"/>
</dbReference>
<dbReference type="Proteomes" id="UP001178461">
    <property type="component" value="Chromosome 5"/>
</dbReference>
<dbReference type="GO" id="GO:0005509">
    <property type="term" value="F:calcium ion binding"/>
    <property type="evidence" value="ECO:0007669"/>
    <property type="project" value="TreeGrafter"/>
</dbReference>
<dbReference type="GO" id="GO:0070382">
    <property type="term" value="C:exocytic vesicle"/>
    <property type="evidence" value="ECO:0007669"/>
    <property type="project" value="TreeGrafter"/>
</dbReference>
<dbReference type="SUPFAM" id="SSF49562">
    <property type="entry name" value="C2 domain (Calcium/lipid-binding domain, CaLB)"/>
    <property type="match status" value="2"/>
</dbReference>
<proteinExistence type="inferred from homology"/>
<accession>A0AA35KBS4</accession>
<dbReference type="Gene3D" id="2.60.40.150">
    <property type="entry name" value="C2 domain"/>
    <property type="match status" value="2"/>
</dbReference>
<keyword evidence="3" id="KW-0472">Membrane</keyword>
<dbReference type="CDD" id="cd08390">
    <property type="entry name" value="C2A_Synaptotagmin-15-17"/>
    <property type="match status" value="1"/>
</dbReference>
<keyword evidence="3" id="KW-0812">Transmembrane</keyword>
<keyword evidence="2" id="KW-0677">Repeat</keyword>
<sequence length="475" mass="54035">MSEQVAAVAGGVVGGILLLLLLGIAVYLFWKNVYFKASYEELTNPASPVQAPVCLQEPNVARTKSVPFIVPPKFHRQAWIDMINGEQIQEDSDLYVTPDSGPRSSFHSLAGAYLVGAINPELYRFPEDKSETDFPEGNIGRLWFSVEYEQESERLLVSLIKARKLQSPSSSCNPLVKIYLLPDERRYLQSKTKRKNLNPQFDENFVFQISSSALYQRTLKFCVYHVDKQKKHILLGQVIFPLKNESFSGDGKVIVWRDLEADTLELPSEHGDLQFSLSYNDYLGRLTVVVLRAKGLKLQNERHAVGVFVKVSLMKHNQFIKSKKTTVVPASSDPLYNETFSFKVDQQELDTASLSLSVLQDSEGEETSLGRVHLKGDSIYECDLYCWQQNASEYQFLGITGGKWGVVLKSYFWASGLAIVRTECWTRWVIRQIQQSSYILTKEVKIKFIYVLFLPTEQAESSYLVFAWGQLCFGY</sequence>
<evidence type="ECO:0000313" key="5">
    <source>
        <dbReference type="EMBL" id="CAI5774434.1"/>
    </source>
</evidence>
<evidence type="ECO:0000313" key="6">
    <source>
        <dbReference type="Proteomes" id="UP001178461"/>
    </source>
</evidence>
<comment type="similarity">
    <text evidence="1">Belongs to the synaptotagmin family.</text>
</comment>
<reference evidence="5" key="1">
    <citation type="submission" date="2022-12" db="EMBL/GenBank/DDBJ databases">
        <authorList>
            <person name="Alioto T."/>
            <person name="Alioto T."/>
            <person name="Gomez Garrido J."/>
        </authorList>
    </citation>
    <scope>NUCLEOTIDE SEQUENCE</scope>
</reference>
<name>A0AA35KBS4_9SAUR</name>
<dbReference type="Pfam" id="PF00168">
    <property type="entry name" value="C2"/>
    <property type="match status" value="2"/>
</dbReference>
<dbReference type="GO" id="GO:0005544">
    <property type="term" value="F:calcium-dependent phospholipid binding"/>
    <property type="evidence" value="ECO:0007669"/>
    <property type="project" value="TreeGrafter"/>
</dbReference>
<dbReference type="FunFam" id="2.60.40.150:FF:000237">
    <property type="entry name" value="Synaptotagmin 15"/>
    <property type="match status" value="1"/>
</dbReference>
<dbReference type="GO" id="GO:0000149">
    <property type="term" value="F:SNARE binding"/>
    <property type="evidence" value="ECO:0007669"/>
    <property type="project" value="TreeGrafter"/>
</dbReference>
<dbReference type="GO" id="GO:0030276">
    <property type="term" value="F:clathrin binding"/>
    <property type="evidence" value="ECO:0007669"/>
    <property type="project" value="TreeGrafter"/>
</dbReference>
<feature type="domain" description="C2" evidence="4">
    <location>
        <begin position="138"/>
        <end position="257"/>
    </location>
</feature>
<dbReference type="AlphaFoldDB" id="A0AA35KBS4"/>
<dbReference type="InterPro" id="IPR000008">
    <property type="entry name" value="C2_dom"/>
</dbReference>
<protein>
    <submittedName>
        <fullName evidence="5">Synaptotagmin-15-like isoform X1</fullName>
    </submittedName>
</protein>
<dbReference type="GO" id="GO:0001786">
    <property type="term" value="F:phosphatidylserine binding"/>
    <property type="evidence" value="ECO:0007669"/>
    <property type="project" value="TreeGrafter"/>
</dbReference>
<evidence type="ECO:0000256" key="3">
    <source>
        <dbReference type="SAM" id="Phobius"/>
    </source>
</evidence>